<dbReference type="InterPro" id="IPR051120">
    <property type="entry name" value="ABC_AA/LPS_Transport"/>
</dbReference>
<evidence type="ECO:0000259" key="4">
    <source>
        <dbReference type="PROSITE" id="PS50893"/>
    </source>
</evidence>
<gene>
    <name evidence="5" type="ORF">METZ01_LOCUS485510</name>
</gene>
<evidence type="ECO:0000256" key="2">
    <source>
        <dbReference type="ARBA" id="ARBA00022741"/>
    </source>
</evidence>
<protein>
    <recommendedName>
        <fullName evidence="4">ABC transporter domain-containing protein</fullName>
    </recommendedName>
</protein>
<dbReference type="InterPro" id="IPR027417">
    <property type="entry name" value="P-loop_NTPase"/>
</dbReference>
<dbReference type="Pfam" id="PF00005">
    <property type="entry name" value="ABC_tran"/>
    <property type="match status" value="1"/>
</dbReference>
<organism evidence="5">
    <name type="scientific">marine metagenome</name>
    <dbReference type="NCBI Taxonomy" id="408172"/>
    <lineage>
        <taxon>unclassified sequences</taxon>
        <taxon>metagenomes</taxon>
        <taxon>ecological metagenomes</taxon>
    </lineage>
</organism>
<keyword evidence="1" id="KW-0813">Transport</keyword>
<dbReference type="GO" id="GO:0016887">
    <property type="term" value="F:ATP hydrolysis activity"/>
    <property type="evidence" value="ECO:0007669"/>
    <property type="project" value="InterPro"/>
</dbReference>
<keyword evidence="3" id="KW-0067">ATP-binding</keyword>
<accession>A0A383CJT1</accession>
<dbReference type="PROSITE" id="PS50893">
    <property type="entry name" value="ABC_TRANSPORTER_2"/>
    <property type="match status" value="1"/>
</dbReference>
<dbReference type="PROSITE" id="PS00211">
    <property type="entry name" value="ABC_TRANSPORTER_1"/>
    <property type="match status" value="1"/>
</dbReference>
<dbReference type="InterPro" id="IPR017871">
    <property type="entry name" value="ABC_transporter-like_CS"/>
</dbReference>
<dbReference type="EMBL" id="UINC01209581">
    <property type="protein sequence ID" value="SVE32656.1"/>
    <property type="molecule type" value="Genomic_DNA"/>
</dbReference>
<dbReference type="Gene3D" id="3.40.50.300">
    <property type="entry name" value="P-loop containing nucleotide triphosphate hydrolases"/>
    <property type="match status" value="1"/>
</dbReference>
<reference evidence="5" key="1">
    <citation type="submission" date="2018-05" db="EMBL/GenBank/DDBJ databases">
        <authorList>
            <person name="Lanie J.A."/>
            <person name="Ng W.-L."/>
            <person name="Kazmierczak K.M."/>
            <person name="Andrzejewski T.M."/>
            <person name="Davidsen T.M."/>
            <person name="Wayne K.J."/>
            <person name="Tettelin H."/>
            <person name="Glass J.I."/>
            <person name="Rusch D."/>
            <person name="Podicherti R."/>
            <person name="Tsui H.-C.T."/>
            <person name="Winkler M.E."/>
        </authorList>
    </citation>
    <scope>NUCLEOTIDE SEQUENCE</scope>
</reference>
<evidence type="ECO:0000256" key="3">
    <source>
        <dbReference type="ARBA" id="ARBA00022840"/>
    </source>
</evidence>
<dbReference type="GO" id="GO:0005524">
    <property type="term" value="F:ATP binding"/>
    <property type="evidence" value="ECO:0007669"/>
    <property type="project" value="UniProtKB-KW"/>
</dbReference>
<dbReference type="PANTHER" id="PTHR45772:SF9">
    <property type="entry name" value="CONSERVED COMPONENT OF ABC TRANSPORTER FOR NATURAL AMINO ACIDS"/>
    <property type="match status" value="1"/>
</dbReference>
<dbReference type="PANTHER" id="PTHR45772">
    <property type="entry name" value="CONSERVED COMPONENT OF ABC TRANSPORTER FOR NATURAL AMINO ACIDS-RELATED"/>
    <property type="match status" value="1"/>
</dbReference>
<name>A0A383CJT1_9ZZZZ</name>
<proteinExistence type="predicted"/>
<feature type="non-terminal residue" evidence="5">
    <location>
        <position position="187"/>
    </location>
</feature>
<dbReference type="InterPro" id="IPR003439">
    <property type="entry name" value="ABC_transporter-like_ATP-bd"/>
</dbReference>
<dbReference type="GO" id="GO:0005886">
    <property type="term" value="C:plasma membrane"/>
    <property type="evidence" value="ECO:0007669"/>
    <property type="project" value="TreeGrafter"/>
</dbReference>
<dbReference type="SUPFAM" id="SSF52540">
    <property type="entry name" value="P-loop containing nucleoside triphosphate hydrolases"/>
    <property type="match status" value="1"/>
</dbReference>
<sequence>MRTALKVDGLRKEFGGLVAVEDVSFEISEGEFVGLIGPNGCGKSTIFNCISGLLDKTAGTVEVFGQDVSDKRPDEIQKLGLTRTFQHTRLWRQMTVIENLLVPPRKQFSPNPLQALLMPGSRTDEGERLAKAYSVLDQLEVPHMAHNLTSELSGGQSKLVDIGRSMMGDPQLLLLDEPVAGVAGPLA</sequence>
<feature type="domain" description="ABC transporter" evidence="4">
    <location>
        <begin position="5"/>
        <end position="187"/>
    </location>
</feature>
<evidence type="ECO:0000313" key="5">
    <source>
        <dbReference type="EMBL" id="SVE32656.1"/>
    </source>
</evidence>
<dbReference type="AlphaFoldDB" id="A0A383CJT1"/>
<evidence type="ECO:0000256" key="1">
    <source>
        <dbReference type="ARBA" id="ARBA00022448"/>
    </source>
</evidence>
<keyword evidence="2" id="KW-0547">Nucleotide-binding</keyword>